<dbReference type="InterPro" id="IPR045851">
    <property type="entry name" value="AMP-bd_C_sf"/>
</dbReference>
<keyword evidence="4" id="KW-1185">Reference proteome</keyword>
<gene>
    <name evidence="3" type="primary">menE3</name>
    <name evidence="3" type="ORF">HMPREF0183_0348</name>
</gene>
<dbReference type="InterPro" id="IPR042099">
    <property type="entry name" value="ANL_N_sf"/>
</dbReference>
<dbReference type="Proteomes" id="UP000005714">
    <property type="component" value="Unassembled WGS sequence"/>
</dbReference>
<reference evidence="3 4" key="1">
    <citation type="submission" date="2010-04" db="EMBL/GenBank/DDBJ databases">
        <authorList>
            <person name="Qin X."/>
            <person name="Bachman B."/>
            <person name="Battles P."/>
            <person name="Bell A."/>
            <person name="Bess C."/>
            <person name="Bickham C."/>
            <person name="Chaboub L."/>
            <person name="Chen D."/>
            <person name="Coyle M."/>
            <person name="Deiros D.R."/>
            <person name="Dinh H."/>
            <person name="Forbes L."/>
            <person name="Fowler G."/>
            <person name="Francisco L."/>
            <person name="Fu Q."/>
            <person name="Gubbala S."/>
            <person name="Hale W."/>
            <person name="Han Y."/>
            <person name="Hemphill L."/>
            <person name="Highlander S.K."/>
            <person name="Hirani K."/>
            <person name="Hogues M."/>
            <person name="Jackson L."/>
            <person name="Jakkamsetti A."/>
            <person name="Javaid M."/>
            <person name="Jiang H."/>
            <person name="Korchina V."/>
            <person name="Kovar C."/>
            <person name="Lara F."/>
            <person name="Lee S."/>
            <person name="Mata R."/>
            <person name="Mathew T."/>
            <person name="Moen C."/>
            <person name="Morales K."/>
            <person name="Munidasa M."/>
            <person name="Nazareth L."/>
            <person name="Ngo R."/>
            <person name="Nguyen L."/>
            <person name="Okwuonu G."/>
            <person name="Ongeri F."/>
            <person name="Patil S."/>
            <person name="Petrosino J."/>
            <person name="Pham C."/>
            <person name="Pham P."/>
            <person name="Pu L.-L."/>
            <person name="Puazo M."/>
            <person name="Raj R."/>
            <person name="Reid J."/>
            <person name="Rouhana J."/>
            <person name="Saada N."/>
            <person name="Shang Y."/>
            <person name="Simmons D."/>
            <person name="Thornton R."/>
            <person name="Warren J."/>
            <person name="Weissenberger G."/>
            <person name="Zhang J."/>
            <person name="Zhang L."/>
            <person name="Zhou C."/>
            <person name="Zhu D."/>
            <person name="Muzny D."/>
            <person name="Worley K."/>
            <person name="Gibbs R."/>
        </authorList>
    </citation>
    <scope>NUCLEOTIDE SEQUENCE [LARGE SCALE GENOMIC DNA]</scope>
    <source>
        <strain evidence="3 4">ATCC 49030</strain>
    </source>
</reference>
<dbReference type="Gene3D" id="3.30.300.30">
    <property type="match status" value="1"/>
</dbReference>
<feature type="domain" description="AMP-dependent synthetase/ligase" evidence="1">
    <location>
        <begin position="28"/>
        <end position="397"/>
    </location>
</feature>
<dbReference type="OrthoDB" id="9803968at2"/>
<dbReference type="PANTHER" id="PTHR43767">
    <property type="entry name" value="LONG-CHAIN-FATTY-ACID--COA LIGASE"/>
    <property type="match status" value="1"/>
</dbReference>
<evidence type="ECO:0000313" key="3">
    <source>
        <dbReference type="EMBL" id="EFG48380.1"/>
    </source>
</evidence>
<dbReference type="InterPro" id="IPR000873">
    <property type="entry name" value="AMP-dep_synth/lig_dom"/>
</dbReference>
<name>D4YK88_9MICO</name>
<dbReference type="InterPro" id="IPR025110">
    <property type="entry name" value="AMP-bd_C"/>
</dbReference>
<sequence length="540" mass="58547">MKSDVSLVDPLEYNLATRNAAGDMLLRVASVSPHRVAVIEKDTSRTYAELNEHSNALAHKLSEIHNDRTKPVALLMGNSYDFLVAYFGIVKAGLTVMPINFTLGPDDIQWILNDADTLTVITDDTFVSVLTTQTAQPAPTPANVIVRKTDTSDGTPGEDSHIDFHDLQSQGSAEPLELIINDDDVAQCIYTSGTTSRPKGALSKHSAVVTAAYMNANFLGVSWDNGPTPFLNILPLYHVTGLNTLVIPVLSFGGTVVLHNPFDPAECARLIEKHNVEIIMALPMMFGALLQANEQVTANISSVKTAIYAMTHMPDSVLTALQNAMPDARIILGSGQTEVLPATVHHWPSQNPEKRGSWGMPVPSVRMEIMGPDGTLLEPGQEGEIVYRGPHVTPGYWNNAQANASAFAYGWFHSGDIGYKDDDGTVWFTDRAKDIIKTGGENVSSLKVEQILLDAPGVVEVAVVAAPDSHWGEAVTAVVLSDRVESADDPACVELEKEIIDYARARMSGFETPKKVKFVDALPRTSTGKIRKNVLRDSLK</sequence>
<dbReference type="AlphaFoldDB" id="D4YK88"/>
<evidence type="ECO:0000259" key="1">
    <source>
        <dbReference type="Pfam" id="PF00501"/>
    </source>
</evidence>
<dbReference type="Gene3D" id="3.40.50.12780">
    <property type="entry name" value="N-terminal domain of ligase-like"/>
    <property type="match status" value="1"/>
</dbReference>
<dbReference type="Pfam" id="PF13193">
    <property type="entry name" value="AMP-binding_C"/>
    <property type="match status" value="1"/>
</dbReference>
<dbReference type="SUPFAM" id="SSF56801">
    <property type="entry name" value="Acetyl-CoA synthetase-like"/>
    <property type="match status" value="1"/>
</dbReference>
<dbReference type="RefSeq" id="WP_005882124.1">
    <property type="nucleotide sequence ID" value="NZ_ADNU01000012.1"/>
</dbReference>
<feature type="domain" description="AMP-binding enzyme C-terminal" evidence="2">
    <location>
        <begin position="447"/>
        <end position="529"/>
    </location>
</feature>
<dbReference type="EMBL" id="ADNU01000012">
    <property type="protein sequence ID" value="EFG48380.1"/>
    <property type="molecule type" value="Genomic_DNA"/>
</dbReference>
<dbReference type="PANTHER" id="PTHR43767:SF1">
    <property type="entry name" value="NONRIBOSOMAL PEPTIDE SYNTHASE PES1 (EUROFUNG)-RELATED"/>
    <property type="match status" value="1"/>
</dbReference>
<dbReference type="eggNOG" id="COG0318">
    <property type="taxonomic scope" value="Bacteria"/>
</dbReference>
<dbReference type="InterPro" id="IPR050237">
    <property type="entry name" value="ATP-dep_AMP-bd_enzyme"/>
</dbReference>
<evidence type="ECO:0000313" key="4">
    <source>
        <dbReference type="Proteomes" id="UP000005714"/>
    </source>
</evidence>
<evidence type="ECO:0000259" key="2">
    <source>
        <dbReference type="Pfam" id="PF13193"/>
    </source>
</evidence>
<organism evidence="3 4">
    <name type="scientific">Brevibacterium mcbrellneri ATCC 49030</name>
    <dbReference type="NCBI Taxonomy" id="585530"/>
    <lineage>
        <taxon>Bacteria</taxon>
        <taxon>Bacillati</taxon>
        <taxon>Actinomycetota</taxon>
        <taxon>Actinomycetes</taxon>
        <taxon>Micrococcales</taxon>
        <taxon>Brevibacteriaceae</taxon>
        <taxon>Brevibacterium</taxon>
    </lineage>
</organism>
<accession>D4YK88</accession>
<dbReference type="GO" id="GO:0008756">
    <property type="term" value="F:o-succinylbenzoate-CoA ligase activity"/>
    <property type="evidence" value="ECO:0007669"/>
    <property type="project" value="UniProtKB-EC"/>
</dbReference>
<protein>
    <submittedName>
        <fullName evidence="3">AMP-binding enzyme</fullName>
        <ecNumber evidence="3">6.2.1.26</ecNumber>
    </submittedName>
</protein>
<proteinExistence type="predicted"/>
<comment type="caution">
    <text evidence="3">The sequence shown here is derived from an EMBL/GenBank/DDBJ whole genome shotgun (WGS) entry which is preliminary data.</text>
</comment>
<keyword evidence="3" id="KW-0436">Ligase</keyword>
<dbReference type="Pfam" id="PF00501">
    <property type="entry name" value="AMP-binding"/>
    <property type="match status" value="1"/>
</dbReference>
<dbReference type="STRING" id="585530.HMPREF0183_0348"/>
<dbReference type="EC" id="6.2.1.26" evidence="3"/>